<evidence type="ECO:0000313" key="2">
    <source>
        <dbReference type="Proteomes" id="UP001268864"/>
    </source>
</evidence>
<name>A0ABU2FVH6_9EURY</name>
<sequence>MSLPDPTDVIAPRDDDVPYDAVDFLKEMFQESYLDGAVLEYHGLQLYSQHYEDGDPIWDVYTEDDAYIDTLNLAAFRTVTELQRFLDEIVAYDPADRDEWVSSR</sequence>
<accession>A0ABU2FVH6</accession>
<dbReference type="EMBL" id="JAMQOS010000011">
    <property type="protein sequence ID" value="MDS0284748.1"/>
    <property type="molecule type" value="Genomic_DNA"/>
</dbReference>
<dbReference type="RefSeq" id="WP_310902415.1">
    <property type="nucleotide sequence ID" value="NZ_JAMQOS010000011.1"/>
</dbReference>
<keyword evidence="2" id="KW-1185">Reference proteome</keyword>
<proteinExistence type="predicted"/>
<organism evidence="1 2">
    <name type="scientific">Haloarcula onubensis</name>
    <dbReference type="NCBI Taxonomy" id="2950539"/>
    <lineage>
        <taxon>Archaea</taxon>
        <taxon>Methanobacteriati</taxon>
        <taxon>Methanobacteriota</taxon>
        <taxon>Stenosarchaea group</taxon>
        <taxon>Halobacteria</taxon>
        <taxon>Halobacteriales</taxon>
        <taxon>Haloarculaceae</taxon>
        <taxon>Haloarcula</taxon>
    </lineage>
</organism>
<comment type="caution">
    <text evidence="1">The sequence shown here is derived from an EMBL/GenBank/DDBJ whole genome shotgun (WGS) entry which is preliminary data.</text>
</comment>
<evidence type="ECO:0000313" key="1">
    <source>
        <dbReference type="EMBL" id="MDS0284748.1"/>
    </source>
</evidence>
<reference evidence="1 2" key="1">
    <citation type="submission" date="2022-06" db="EMBL/GenBank/DDBJ databases">
        <title>Halomicroarcula sp. a new haloarchaeum isolate from saline soil.</title>
        <authorList>
            <person name="Strakova D."/>
            <person name="Galisteo C."/>
            <person name="Sanchez-Porro C."/>
            <person name="Ventosa A."/>
        </authorList>
    </citation>
    <scope>NUCLEOTIDE SEQUENCE [LARGE SCALE GENOMIC DNA]</scope>
    <source>
        <strain evidence="1 2">S3CR25-11</strain>
    </source>
</reference>
<gene>
    <name evidence="1" type="ORF">NDI86_21840</name>
</gene>
<protein>
    <submittedName>
        <fullName evidence="1">Uncharacterized protein</fullName>
    </submittedName>
</protein>
<dbReference type="Proteomes" id="UP001268864">
    <property type="component" value="Unassembled WGS sequence"/>
</dbReference>